<gene>
    <name evidence="1" type="ORF">AABD74_10760</name>
</gene>
<organism evidence="1 2">
    <name type="scientific">Flavobacterium soyae</name>
    <dbReference type="NCBI Taxonomy" id="2903098"/>
    <lineage>
        <taxon>Bacteria</taxon>
        <taxon>Pseudomonadati</taxon>
        <taxon>Bacteroidota</taxon>
        <taxon>Flavobacteriia</taxon>
        <taxon>Flavobacteriales</taxon>
        <taxon>Flavobacteriaceae</taxon>
        <taxon>Flavobacterium</taxon>
    </lineage>
</organism>
<keyword evidence="2" id="KW-1185">Reference proteome</keyword>
<sequence length="1045" mass="120557">MAYVGYFKGQSVYNTDLMSDIRYDDRGHIVEFKLLETYIYVSSQDYRSEEAGTIYAVAGFFKKEKFLEYLAKKIDRFEIKKFQLNFKTLKKAINGDIFKTTKLNTENPYDDFCKVISYEWKFENGYKLLDVNSNLIIPSPTFENFVKNEKIMEVNPVAKDFFLHKTGIFINDIIDETEKREKTYQLVKIALCIHWINKDIFSIFENNSTLVDYIESQNTEWSSLPIFNNPTIEDFQEYYKSVVTFYKSVYSNQLFIQNTKEQNKLYWLAQILSPQGLIPIPVKDKISLLRYIAEGTIKGETSNIFGEVNEEQFVLDIISSITNVNHQIDYFFSSLKSVNYNGNSQDQSLYEILYSKIHDRGLGAENLKKLMNLLYQKWLLSSIYPYNLDGSVKDNLINKNIYNKKPINIDYKATEVLWMFNNTNYDFNFNGKNINITKDGYEINPATGNAIPKEYVVGSYDLFQAITIKNTDDNTENTKFITTNIGGEQKAILPIFYLKYIDDKKSTENLVTAIELTFDLALTATGIGNLAKLRHLKHLTSLGRVALGLEAAVPGQALITYELAQGVAGLIEVSSSVASILLSYGNTYRDTYCNQESQSYDPEKCKFYTRLDVIVNVMQIFSGVLDYATSRQLKNASRKILDGPIPDGFDPDALIILRKFAGDIDEIKEVFRAKLFEIYGNNNSNIWQKLNSLPTSPINKQELFILDFEKATQNTLLSLNTNGGLLIDRWSELASRDIIFERKSLDFLNNTDLIGSIIRYYDQPILKNILSKLDPIARENFLKEFGKIIQISPTSFNKLIQNPNKLELILDFQKKLKLNKYDEFSKTDILEIVNSNLNNAQIDLLRIKSTTTIGKYSLSYLLDIKNINISLQRLKDIQNGDAFPFFSSLNKYKRTKFKSSNKLLVDIQFFNGTNPSSERIIEHYLSGDANEISKIFPNNNYLGNFIEPTNYSKFEIFNKKAIQSTGRDRRSDTEVKFIFNLLENHWNKGNRFVINIESTLYACPSCQSYFIYLKELAKKDGKILEISFYSKTNLKTMKKVKNKIK</sequence>
<reference evidence="1 2" key="1">
    <citation type="submission" date="2024-03" db="EMBL/GenBank/DDBJ databases">
        <title>Flavobacterium soyae.</title>
        <authorList>
            <person name="Zheng W."/>
        </authorList>
    </citation>
    <scope>NUCLEOTIDE SEQUENCE [LARGE SCALE GENOMIC DNA]</scope>
    <source>
        <strain evidence="1 2">55</strain>
    </source>
</reference>
<dbReference type="Proteomes" id="UP001623852">
    <property type="component" value="Chromosome"/>
</dbReference>
<protein>
    <recommendedName>
        <fullName evidence="3">Deaminase of polymorphic toxin system</fullName>
    </recommendedName>
</protein>
<dbReference type="RefSeq" id="WP_406845528.1">
    <property type="nucleotide sequence ID" value="NZ_CP150845.1"/>
</dbReference>
<evidence type="ECO:0008006" key="3">
    <source>
        <dbReference type="Google" id="ProtNLM"/>
    </source>
</evidence>
<dbReference type="EMBL" id="CP150845">
    <property type="protein sequence ID" value="WYZ21923.1"/>
    <property type="molecule type" value="Genomic_DNA"/>
</dbReference>
<name>A0ABZ2UK38_9FLAO</name>
<proteinExistence type="predicted"/>
<accession>A0ABZ2UK38</accession>
<evidence type="ECO:0000313" key="1">
    <source>
        <dbReference type="EMBL" id="WYZ21923.1"/>
    </source>
</evidence>
<evidence type="ECO:0000313" key="2">
    <source>
        <dbReference type="Proteomes" id="UP001623852"/>
    </source>
</evidence>